<evidence type="ECO:0000256" key="4">
    <source>
        <dbReference type="ARBA" id="ARBA00022722"/>
    </source>
</evidence>
<evidence type="ECO:0000256" key="8">
    <source>
        <dbReference type="ARBA" id="ARBA00023242"/>
    </source>
</evidence>
<dbReference type="GO" id="GO:0031251">
    <property type="term" value="C:PAN complex"/>
    <property type="evidence" value="ECO:0007669"/>
    <property type="project" value="TreeGrafter"/>
</dbReference>
<feature type="region of interest" description="Disordered" evidence="9">
    <location>
        <begin position="683"/>
        <end position="733"/>
    </location>
</feature>
<dbReference type="InterPro" id="IPR036322">
    <property type="entry name" value="WD40_repeat_dom_sf"/>
</dbReference>
<feature type="compositionally biased region" description="Acidic residues" evidence="9">
    <location>
        <begin position="981"/>
        <end position="990"/>
    </location>
</feature>
<evidence type="ECO:0000256" key="1">
    <source>
        <dbReference type="ARBA" id="ARBA00001663"/>
    </source>
</evidence>
<dbReference type="SUPFAM" id="SSF54001">
    <property type="entry name" value="Cysteine proteinases"/>
    <property type="match status" value="1"/>
</dbReference>
<dbReference type="SUPFAM" id="SSF53098">
    <property type="entry name" value="Ribonuclease H-like"/>
    <property type="match status" value="1"/>
</dbReference>
<evidence type="ECO:0000313" key="12">
    <source>
        <dbReference type="EnsemblMetazoa" id="KAF7489219.1"/>
    </source>
</evidence>
<dbReference type="OrthoDB" id="8191639at2759"/>
<evidence type="ECO:0000313" key="11">
    <source>
        <dbReference type="EMBL" id="KAF7489219.1"/>
    </source>
</evidence>
<dbReference type="Pfam" id="PF13423">
    <property type="entry name" value="UCH_1"/>
    <property type="match status" value="1"/>
</dbReference>
<dbReference type="InterPro" id="IPR012337">
    <property type="entry name" value="RNaseH-like_sf"/>
</dbReference>
<dbReference type="InterPro" id="IPR028881">
    <property type="entry name" value="PAN2_UCH_dom"/>
</dbReference>
<sequence>MNYPSIFSSIVDVGSNLSPNKATGVSCVTFDSEQEILWAGNYSGHVTSFVPNTSLVRYTSFHVDNESDIRQIITCKEGVLCLTKDSLRLSKRRGITISNFKCHQSMKDLNCMLYKNRNNDYKNGLVYLAGNQEELIELDIENGKKSRLIDIYEDGNGVKNCHLMKGHPRFICMADCDGKIVLRDYDQLKIQHHFNPTTAISAFDASGNYLVTISPYSQLMMIYDLRQIRLASVVQMYQPSHIKFLSRFTTKCCIVSLNGQFSIVDLSNPAPNSLINKVQMASYSAQITAFDISATDQAFAFGDDHNFVHIHGTCEKFDINTNRKQPEFADPFILNHYYPLMSDNYTPASEISPFVYYTMPPSSFDQRQLASYMPPNQCMRIYRPVPPIGPEILRSMRVVGNIGYVANSPGKIPVIGNNYSSNGNGSIRNSPEGNEFGTDQMPHRYHFLEPNYNKVDKDEYDFSRYNNSFFPGLDSTIPNAYANNMIQCLYFIPSFRSSVINHICDNEYCLICELGFLFHILDLAPKHTPCQASNFLRAFRSTPEACAFKLILPDEESLRKQFNFFKLTQQWFRFLLHQLHRESLQQSNNSQNEKNKKILSNHNSSSLASSTSSATFLNQASSASSEENCKNSFVTENFALKLTRQFQCTKCQYSWKSPYVSFPITLNYPLNILPTTMSENDLNGNLNGENNNSESNSFNSNNQNTFTNLHINNGINNNSNSNGNGNNTNQTNHKNSYISFAKLLRNSINTEQKVQEFCNNCQKFHNNIVERRLVSKLPPLLAINTGLDNENARKFWQSQTEKFIKSMESKKDRIVVNNLANLKKDDHQQQLQKKKQSNSTTNVPPCRYGQQCKRFDCKFYHSHRDQDNEILFHSWIPMSIYLSKNSEQKTPEQSFEIKDQYSDWNADKKADYIEYSLVNVTSVVKSSEETFGNIVSAIKIDKSYFDQRRKLIAKKMKRKKNQPANNNQGSMISNNSVDSNDLSDDSTTIDENEKFSPSDENEMYTIESRYPCLDGIENIPNYDPKMDWYLFNHYLINPICMEEVVSNDLNWKIPSILMYMRKDLMRNQTQNKQLRKVKNTINNNVFMRGFSVSKISMPKKISFLPLDLKMEFPQKGDLVAMDAEFVMLNHEESELRSDGTRATIKPSHKSVARITCVRGSGRMKGIPFIDDYISTQDQVADYMTKFSGIQPGDLDASLSSKHLTTLKSTYLKLRFLVDKGIIFVGHGLRNDFRVINLVVPPEQVIDTVFLFQSPNSKRMVSLRFLAWHFLNINIQSETHDSIEDAKTALALFEKYKELEQQNCAKEAIENLYQIGKETGWKIPDF</sequence>
<keyword evidence="5" id="KW-0479">Metal-binding</keyword>
<keyword evidence="8" id="KW-0539">Nucleus</keyword>
<dbReference type="SUPFAM" id="SSF50978">
    <property type="entry name" value="WD40 repeat-like"/>
    <property type="match status" value="1"/>
</dbReference>
<dbReference type="FunFam" id="3.30.420.10:FF:000011">
    <property type="entry name" value="PAN2-PAN3 deadenylation complex catalytic subunit PAN2"/>
    <property type="match status" value="1"/>
</dbReference>
<keyword evidence="3" id="KW-0507">mRNA processing</keyword>
<evidence type="ECO:0000256" key="2">
    <source>
        <dbReference type="ARBA" id="ARBA00022490"/>
    </source>
</evidence>
<reference evidence="13" key="1">
    <citation type="journal article" date="2020" name="PLoS Negl. Trop. Dis.">
        <title>High-quality nuclear genome for Sarcoptes scabiei-A critical resource for a neglected parasite.</title>
        <authorList>
            <person name="Korhonen P.K."/>
            <person name="Gasser R.B."/>
            <person name="Ma G."/>
            <person name="Wang T."/>
            <person name="Stroehlein A.J."/>
            <person name="Young N.D."/>
            <person name="Ang C.S."/>
            <person name="Fernando D.D."/>
            <person name="Lu H.C."/>
            <person name="Taylor S."/>
            <person name="Reynolds S.L."/>
            <person name="Mofiz E."/>
            <person name="Najaraj S.H."/>
            <person name="Gowda H."/>
            <person name="Madugundu A."/>
            <person name="Renuse S."/>
            <person name="Holt D."/>
            <person name="Pandey A."/>
            <person name="Papenfuss A.T."/>
            <person name="Fischer K."/>
        </authorList>
    </citation>
    <scope>NUCLEOTIDE SEQUENCE [LARGE SCALE GENOMIC DNA]</scope>
</reference>
<dbReference type="GO" id="GO:0003676">
    <property type="term" value="F:nucleic acid binding"/>
    <property type="evidence" value="ECO:0007669"/>
    <property type="project" value="InterPro"/>
</dbReference>
<dbReference type="Gene3D" id="3.90.70.10">
    <property type="entry name" value="Cysteine proteinases"/>
    <property type="match status" value="1"/>
</dbReference>
<dbReference type="GO" id="GO:0000289">
    <property type="term" value="P:nuclear-transcribed mRNA poly(A) tail shortening"/>
    <property type="evidence" value="ECO:0007669"/>
    <property type="project" value="TreeGrafter"/>
</dbReference>
<evidence type="ECO:0000256" key="3">
    <source>
        <dbReference type="ARBA" id="ARBA00022664"/>
    </source>
</evidence>
<reference evidence="12" key="3">
    <citation type="submission" date="2022-06" db="UniProtKB">
        <authorList>
            <consortium name="EnsemblMetazoa"/>
        </authorList>
    </citation>
    <scope>IDENTIFICATION</scope>
</reference>
<dbReference type="GO" id="GO:0004535">
    <property type="term" value="F:poly(A)-specific ribonuclease activity"/>
    <property type="evidence" value="ECO:0007669"/>
    <property type="project" value="UniProtKB-EC"/>
</dbReference>
<evidence type="ECO:0000259" key="10">
    <source>
        <dbReference type="PROSITE" id="PS50235"/>
    </source>
</evidence>
<dbReference type="GO" id="GO:0046872">
    <property type="term" value="F:metal ion binding"/>
    <property type="evidence" value="ECO:0007669"/>
    <property type="project" value="UniProtKB-KW"/>
</dbReference>
<dbReference type="InterPro" id="IPR050785">
    <property type="entry name" value="PAN2-PAN3_catalytic_subunit"/>
</dbReference>
<feature type="domain" description="USP" evidence="10">
    <location>
        <begin position="471"/>
        <end position="1062"/>
    </location>
</feature>
<evidence type="ECO:0000256" key="9">
    <source>
        <dbReference type="SAM" id="MobiDB-lite"/>
    </source>
</evidence>
<dbReference type="Proteomes" id="UP000070412">
    <property type="component" value="Unassembled WGS sequence"/>
</dbReference>
<keyword evidence="2" id="KW-0963">Cytoplasm</keyword>
<dbReference type="Pfam" id="PF20770">
    <property type="entry name" value="PAN2_N"/>
    <property type="match status" value="1"/>
</dbReference>
<organism evidence="11">
    <name type="scientific">Sarcoptes scabiei</name>
    <name type="common">Itch mite</name>
    <name type="synonym">Acarus scabiei</name>
    <dbReference type="NCBI Taxonomy" id="52283"/>
    <lineage>
        <taxon>Eukaryota</taxon>
        <taxon>Metazoa</taxon>
        <taxon>Ecdysozoa</taxon>
        <taxon>Arthropoda</taxon>
        <taxon>Chelicerata</taxon>
        <taxon>Arachnida</taxon>
        <taxon>Acari</taxon>
        <taxon>Acariformes</taxon>
        <taxon>Sarcoptiformes</taxon>
        <taxon>Astigmata</taxon>
        <taxon>Psoroptidia</taxon>
        <taxon>Sarcoptoidea</taxon>
        <taxon>Sarcoptidae</taxon>
        <taxon>Sarcoptinae</taxon>
        <taxon>Sarcoptes</taxon>
    </lineage>
</organism>
<dbReference type="InterPro" id="IPR038765">
    <property type="entry name" value="Papain-like_cys_pep_sf"/>
</dbReference>
<dbReference type="CDD" id="cd06143">
    <property type="entry name" value="PAN2_exo"/>
    <property type="match status" value="1"/>
</dbReference>
<feature type="region of interest" description="Disordered" evidence="9">
    <location>
        <begin position="955"/>
        <end position="998"/>
    </location>
</feature>
<dbReference type="Gene3D" id="3.30.420.10">
    <property type="entry name" value="Ribonuclease H-like superfamily/Ribonuclease H"/>
    <property type="match status" value="1"/>
</dbReference>
<accession>A0A834R1D4</accession>
<keyword evidence="7" id="KW-0269">Exonuclease</keyword>
<name>A0A834R1D4_SARSC</name>
<dbReference type="GO" id="GO:0006397">
    <property type="term" value="P:mRNA processing"/>
    <property type="evidence" value="ECO:0007669"/>
    <property type="project" value="UniProtKB-KW"/>
</dbReference>
<dbReference type="SMART" id="SM00479">
    <property type="entry name" value="EXOIII"/>
    <property type="match status" value="1"/>
</dbReference>
<reference evidence="11" key="2">
    <citation type="submission" date="2020-01" db="EMBL/GenBank/DDBJ databases">
        <authorList>
            <person name="Korhonen P.K.K."/>
            <person name="Guangxu M.G."/>
            <person name="Wang T.W."/>
            <person name="Stroehlein A.J.S."/>
            <person name="Young N.D."/>
            <person name="Ang C.-S.A."/>
            <person name="Fernando D.W.F."/>
            <person name="Lu H.L."/>
            <person name="Taylor S.T."/>
            <person name="Ehtesham M.E.M."/>
            <person name="Najaraj S.H.N."/>
            <person name="Harsha G.H.G."/>
            <person name="Madugundu A.M."/>
            <person name="Renuse S.R."/>
            <person name="Holt D.H."/>
            <person name="Pandey A.P."/>
            <person name="Papenfuss A.P."/>
            <person name="Gasser R.B.G."/>
            <person name="Fischer K.F."/>
        </authorList>
    </citation>
    <scope>NUCLEOTIDE SEQUENCE</scope>
    <source>
        <strain evidence="11">SSS_KF_BRIS2020</strain>
    </source>
</reference>
<feature type="compositionally biased region" description="Polar residues" evidence="9">
    <location>
        <begin position="962"/>
        <end position="972"/>
    </location>
</feature>
<evidence type="ECO:0000313" key="13">
    <source>
        <dbReference type="Proteomes" id="UP000070412"/>
    </source>
</evidence>
<comment type="catalytic activity">
    <reaction evidence="1">
        <text>Exonucleolytic cleavage of poly(A) to 5'-AMP.</text>
        <dbReference type="EC" id="3.1.13.4"/>
    </reaction>
</comment>
<dbReference type="PANTHER" id="PTHR15728:SF0">
    <property type="entry name" value="PAN2-PAN3 DEADENYLATION COMPLEX CATALYTIC SUBUNIT PAN2"/>
    <property type="match status" value="1"/>
</dbReference>
<keyword evidence="6" id="KW-0378">Hydrolase</keyword>
<dbReference type="Pfam" id="PF00929">
    <property type="entry name" value="RNase_T"/>
    <property type="match status" value="1"/>
</dbReference>
<dbReference type="EnsemblMetazoa" id="SSS_4309s_mrna">
    <property type="protein sequence ID" value="KAF7489219.1"/>
    <property type="gene ID" value="SSS_4309"/>
</dbReference>
<dbReference type="PROSITE" id="PS50235">
    <property type="entry name" value="USP_3"/>
    <property type="match status" value="1"/>
</dbReference>
<evidence type="ECO:0000256" key="6">
    <source>
        <dbReference type="ARBA" id="ARBA00022801"/>
    </source>
</evidence>
<dbReference type="InterPro" id="IPR015943">
    <property type="entry name" value="WD40/YVTN_repeat-like_dom_sf"/>
</dbReference>
<dbReference type="Gene3D" id="2.130.10.10">
    <property type="entry name" value="YVTN repeat-like/Quinoprotein amine dehydrogenase"/>
    <property type="match status" value="1"/>
</dbReference>
<dbReference type="InterPro" id="IPR036397">
    <property type="entry name" value="RNaseH_sf"/>
</dbReference>
<evidence type="ECO:0000256" key="7">
    <source>
        <dbReference type="ARBA" id="ARBA00022839"/>
    </source>
</evidence>
<gene>
    <name evidence="11" type="ORF">SSS_4309</name>
</gene>
<evidence type="ECO:0000256" key="5">
    <source>
        <dbReference type="ARBA" id="ARBA00022723"/>
    </source>
</evidence>
<keyword evidence="4" id="KW-0540">Nuclease</keyword>
<dbReference type="GO" id="GO:0000932">
    <property type="term" value="C:P-body"/>
    <property type="evidence" value="ECO:0007669"/>
    <property type="project" value="TreeGrafter"/>
</dbReference>
<dbReference type="EMBL" id="WVUK01000065">
    <property type="protein sequence ID" value="KAF7489219.1"/>
    <property type="molecule type" value="Genomic_DNA"/>
</dbReference>
<keyword evidence="13" id="KW-1185">Reference proteome</keyword>
<dbReference type="PANTHER" id="PTHR15728">
    <property type="entry name" value="DEADENYLATION COMPLEX CATALYTIC SUBUNIT PAN2"/>
    <property type="match status" value="1"/>
</dbReference>
<dbReference type="InterPro" id="IPR048841">
    <property type="entry name" value="PAN2_N"/>
</dbReference>
<dbReference type="InterPro" id="IPR013520">
    <property type="entry name" value="Ribonucl_H"/>
</dbReference>
<dbReference type="InterPro" id="IPR028889">
    <property type="entry name" value="USP"/>
</dbReference>
<proteinExistence type="predicted"/>
<protein>
    <submittedName>
        <fullName evidence="11">PAB-dependent poly(A)-specific ribonuclease subunit PAN2</fullName>
    </submittedName>
</protein>